<keyword evidence="2" id="KW-1185">Reference proteome</keyword>
<name>M4BML8_HYAAE</name>
<dbReference type="EnsemblProtists" id="HpaT807655">
    <property type="protein sequence ID" value="HpaP807655"/>
    <property type="gene ID" value="HpaG807655"/>
</dbReference>
<protein>
    <submittedName>
        <fullName evidence="1">Uncharacterized protein</fullName>
    </submittedName>
</protein>
<dbReference type="Proteomes" id="UP000011713">
    <property type="component" value="Unassembled WGS sequence"/>
</dbReference>
<dbReference type="InParanoid" id="M4BML8"/>
<dbReference type="HOGENOM" id="CLU_3036502_0_0_1"/>
<proteinExistence type="predicted"/>
<reference evidence="1" key="2">
    <citation type="submission" date="2015-06" db="UniProtKB">
        <authorList>
            <consortium name="EnsemblProtists"/>
        </authorList>
    </citation>
    <scope>IDENTIFICATION</scope>
    <source>
        <strain evidence="1">Emoy2</strain>
    </source>
</reference>
<dbReference type="EMBL" id="JH598426">
    <property type="status" value="NOT_ANNOTATED_CDS"/>
    <property type="molecule type" value="Genomic_DNA"/>
</dbReference>
<reference evidence="2" key="1">
    <citation type="journal article" date="2010" name="Science">
        <title>Signatures of adaptation to obligate biotrophy in the Hyaloperonospora arabidopsidis genome.</title>
        <authorList>
            <person name="Baxter L."/>
            <person name="Tripathy S."/>
            <person name="Ishaque N."/>
            <person name="Boot N."/>
            <person name="Cabral A."/>
            <person name="Kemen E."/>
            <person name="Thines M."/>
            <person name="Ah-Fong A."/>
            <person name="Anderson R."/>
            <person name="Badejoko W."/>
            <person name="Bittner-Eddy P."/>
            <person name="Boore J.L."/>
            <person name="Chibucos M.C."/>
            <person name="Coates M."/>
            <person name="Dehal P."/>
            <person name="Delehaunty K."/>
            <person name="Dong S."/>
            <person name="Downton P."/>
            <person name="Dumas B."/>
            <person name="Fabro G."/>
            <person name="Fronick C."/>
            <person name="Fuerstenberg S.I."/>
            <person name="Fulton L."/>
            <person name="Gaulin E."/>
            <person name="Govers F."/>
            <person name="Hughes L."/>
            <person name="Humphray S."/>
            <person name="Jiang R.H."/>
            <person name="Judelson H."/>
            <person name="Kamoun S."/>
            <person name="Kyung K."/>
            <person name="Meijer H."/>
            <person name="Minx P."/>
            <person name="Morris P."/>
            <person name="Nelson J."/>
            <person name="Phuntumart V."/>
            <person name="Qutob D."/>
            <person name="Rehmany A."/>
            <person name="Rougon-Cardoso A."/>
            <person name="Ryden P."/>
            <person name="Torto-Alalibo T."/>
            <person name="Studholme D."/>
            <person name="Wang Y."/>
            <person name="Win J."/>
            <person name="Wood J."/>
            <person name="Clifton S.W."/>
            <person name="Rogers J."/>
            <person name="Van den Ackerveken G."/>
            <person name="Jones J.D."/>
            <person name="McDowell J.M."/>
            <person name="Beynon J."/>
            <person name="Tyler B.M."/>
        </authorList>
    </citation>
    <scope>NUCLEOTIDE SEQUENCE [LARGE SCALE GENOMIC DNA]</scope>
    <source>
        <strain evidence="2">Emoy2</strain>
    </source>
</reference>
<dbReference type="AlphaFoldDB" id="M4BML8"/>
<evidence type="ECO:0000313" key="2">
    <source>
        <dbReference type="Proteomes" id="UP000011713"/>
    </source>
</evidence>
<organism evidence="1 2">
    <name type="scientific">Hyaloperonospora arabidopsidis (strain Emoy2)</name>
    <name type="common">Downy mildew agent</name>
    <name type="synonym">Peronospora arabidopsidis</name>
    <dbReference type="NCBI Taxonomy" id="559515"/>
    <lineage>
        <taxon>Eukaryota</taxon>
        <taxon>Sar</taxon>
        <taxon>Stramenopiles</taxon>
        <taxon>Oomycota</taxon>
        <taxon>Peronosporomycetes</taxon>
        <taxon>Peronosporales</taxon>
        <taxon>Peronosporaceae</taxon>
        <taxon>Hyaloperonospora</taxon>
    </lineage>
</organism>
<evidence type="ECO:0000313" key="1">
    <source>
        <dbReference type="EnsemblProtists" id="HpaP807655"/>
    </source>
</evidence>
<sequence>MGVSNNGVQDEHSVVWMHTAGLPSFRLRSSSSSFPEASLACPFCTFKNVAGRCYL</sequence>
<accession>M4BML8</accession>
<dbReference type="VEuPathDB" id="FungiDB:HpaG807655"/>